<dbReference type="OrthoDB" id="9776731at2"/>
<gene>
    <name evidence="3" type="ORF">EYB31_11050</name>
</gene>
<evidence type="ECO:0000256" key="1">
    <source>
        <dbReference type="PIRSR" id="PIRSR005962-1"/>
    </source>
</evidence>
<organism evidence="3 4">
    <name type="scientific">Paenibacillus thalictri</name>
    <dbReference type="NCBI Taxonomy" id="2527873"/>
    <lineage>
        <taxon>Bacteria</taxon>
        <taxon>Bacillati</taxon>
        <taxon>Bacillota</taxon>
        <taxon>Bacilli</taxon>
        <taxon>Bacillales</taxon>
        <taxon>Paenibacillaceae</taxon>
        <taxon>Paenibacillus</taxon>
    </lineage>
</organism>
<dbReference type="EMBL" id="SIRE01000007">
    <property type="protein sequence ID" value="TBL79443.1"/>
    <property type="molecule type" value="Genomic_DNA"/>
</dbReference>
<keyword evidence="3" id="KW-0378">Hydrolase</keyword>
<dbReference type="NCBIfam" id="TIGR01891">
    <property type="entry name" value="amidohydrolases"/>
    <property type="match status" value="1"/>
</dbReference>
<dbReference type="PANTHER" id="PTHR30575:SF3">
    <property type="entry name" value="PEPTIDASE M20 DIMERISATION DOMAIN-CONTAINING PROTEIN"/>
    <property type="match status" value="1"/>
</dbReference>
<keyword evidence="1" id="KW-0464">Manganese</keyword>
<feature type="domain" description="Peptidase M20 dimerisation" evidence="2">
    <location>
        <begin position="231"/>
        <end position="306"/>
    </location>
</feature>
<name>A0A4Q9DUR7_9BACL</name>
<dbReference type="GO" id="GO:0005737">
    <property type="term" value="C:cytoplasm"/>
    <property type="evidence" value="ECO:0007669"/>
    <property type="project" value="TreeGrafter"/>
</dbReference>
<dbReference type="SUPFAM" id="SSF53187">
    <property type="entry name" value="Zn-dependent exopeptidases"/>
    <property type="match status" value="1"/>
</dbReference>
<dbReference type="AlphaFoldDB" id="A0A4Q9DUR7"/>
<dbReference type="PANTHER" id="PTHR30575">
    <property type="entry name" value="PEPTIDASE M20"/>
    <property type="match status" value="1"/>
</dbReference>
<evidence type="ECO:0000259" key="2">
    <source>
        <dbReference type="Pfam" id="PF07687"/>
    </source>
</evidence>
<feature type="binding site" evidence="1">
    <location>
        <position position="404"/>
    </location>
    <ligand>
        <name>Mn(2+)</name>
        <dbReference type="ChEBI" id="CHEBI:29035"/>
        <label>2</label>
    </ligand>
</feature>
<dbReference type="GO" id="GO:0071713">
    <property type="term" value="F:para-aminobenzoyl-glutamate hydrolase activity"/>
    <property type="evidence" value="ECO:0007669"/>
    <property type="project" value="TreeGrafter"/>
</dbReference>
<feature type="binding site" evidence="1">
    <location>
        <position position="149"/>
    </location>
    <ligand>
        <name>Mn(2+)</name>
        <dbReference type="ChEBI" id="CHEBI:29035"/>
        <label>2</label>
    </ligand>
</feature>
<dbReference type="Proteomes" id="UP000293142">
    <property type="component" value="Unassembled WGS sequence"/>
</dbReference>
<dbReference type="Gene3D" id="3.40.630.10">
    <property type="entry name" value="Zn peptidases"/>
    <property type="match status" value="2"/>
</dbReference>
<comment type="caution">
    <text evidence="3">The sequence shown here is derived from an EMBL/GenBank/DDBJ whole genome shotgun (WGS) entry which is preliminary data.</text>
</comment>
<proteinExistence type="predicted"/>
<evidence type="ECO:0000313" key="3">
    <source>
        <dbReference type="EMBL" id="TBL79443.1"/>
    </source>
</evidence>
<dbReference type="InterPro" id="IPR011650">
    <property type="entry name" value="Peptidase_M20_dimer"/>
</dbReference>
<reference evidence="3 4" key="1">
    <citation type="submission" date="2019-02" db="EMBL/GenBank/DDBJ databases">
        <title>Paenibacillus sp. nov., isolated from surface-sterilized tissue of Thalictrum simplex L.</title>
        <authorList>
            <person name="Tuo L."/>
        </authorList>
    </citation>
    <scope>NUCLEOTIDE SEQUENCE [LARGE SCALE GENOMIC DNA]</scope>
    <source>
        <strain evidence="3 4">N2SHLJ1</strain>
    </source>
</reference>
<dbReference type="InterPro" id="IPR017439">
    <property type="entry name" value="Amidohydrolase"/>
</dbReference>
<comment type="cofactor">
    <cofactor evidence="1">
        <name>Mn(2+)</name>
        <dbReference type="ChEBI" id="CHEBI:29035"/>
    </cofactor>
    <text evidence="1">The Mn(2+) ion enhances activity.</text>
</comment>
<dbReference type="InterPro" id="IPR002933">
    <property type="entry name" value="Peptidase_M20"/>
</dbReference>
<dbReference type="InterPro" id="IPR036264">
    <property type="entry name" value="Bact_exopeptidase_dim_dom"/>
</dbReference>
<feature type="binding site" evidence="1">
    <location>
        <position position="183"/>
    </location>
    <ligand>
        <name>Mn(2+)</name>
        <dbReference type="ChEBI" id="CHEBI:29035"/>
        <label>2</label>
    </ligand>
</feature>
<sequence>MEISQQVQDMKDKLIARRRDLHMYPESGWVEYRTAAIVAGQLSSLGYELHMREAACRPESRMGVPSPDVLRFHENRAIAEGADPAWVERMQGGHTAVVGVIRTGKPGPVVALRFDIDSNDLSESEGEHHRPAKEGFASRHDNMMHACGHDGHTSIGLGVAGILAARRDALCGEIRLLFQPAEEGSRGAKAMVDAGWLDGVDYFFGGHIAFKSKTLGEIVASVGGFLATTKLNVTYTGKASHAGAAPEEGRNALLAAAAAALHLNGINRHSGGATRINVGTLEAGSGRNIVADKAIMKLETRGETTELNGYMKSEAIRIIENAANIFDVSCDWELVGEAPGAESSEELIPLIRGAADQTSGVTSFVPHMELGGSEDVVYMINRVQQQGGKASYLLFGSPLTDGHHGVSFDFDENVLAIGAELLARLVLACQETTEPSKPCAVHAAKEESRR</sequence>
<protein>
    <submittedName>
        <fullName evidence="3">Amidohydrolase</fullName>
    </submittedName>
</protein>
<dbReference type="GO" id="GO:0016805">
    <property type="term" value="F:dipeptidase activity"/>
    <property type="evidence" value="ECO:0007669"/>
    <property type="project" value="TreeGrafter"/>
</dbReference>
<dbReference type="SUPFAM" id="SSF55031">
    <property type="entry name" value="Bacterial exopeptidase dimerisation domain"/>
    <property type="match status" value="1"/>
</dbReference>
<accession>A0A4Q9DUR7</accession>
<dbReference type="GO" id="GO:0046872">
    <property type="term" value="F:metal ion binding"/>
    <property type="evidence" value="ECO:0007669"/>
    <property type="project" value="UniProtKB-KW"/>
</dbReference>
<keyword evidence="1" id="KW-0479">Metal-binding</keyword>
<dbReference type="PIRSF" id="PIRSF005962">
    <property type="entry name" value="Pept_M20D_amidohydro"/>
    <property type="match status" value="1"/>
</dbReference>
<dbReference type="Pfam" id="PF01546">
    <property type="entry name" value="Peptidase_M20"/>
    <property type="match status" value="1"/>
</dbReference>
<feature type="binding site" evidence="1">
    <location>
        <position position="147"/>
    </location>
    <ligand>
        <name>Mn(2+)</name>
        <dbReference type="ChEBI" id="CHEBI:29035"/>
        <label>2</label>
    </ligand>
</feature>
<dbReference type="Pfam" id="PF07687">
    <property type="entry name" value="M20_dimer"/>
    <property type="match status" value="1"/>
</dbReference>
<keyword evidence="4" id="KW-1185">Reference proteome</keyword>
<dbReference type="RefSeq" id="WP_131013387.1">
    <property type="nucleotide sequence ID" value="NZ_SIRE01000007.1"/>
</dbReference>
<dbReference type="InterPro" id="IPR052030">
    <property type="entry name" value="Peptidase_M20/M20A_hydrolases"/>
</dbReference>
<feature type="binding site" evidence="1">
    <location>
        <position position="207"/>
    </location>
    <ligand>
        <name>Mn(2+)</name>
        <dbReference type="ChEBI" id="CHEBI:29035"/>
        <label>2</label>
    </ligand>
</feature>
<evidence type="ECO:0000313" key="4">
    <source>
        <dbReference type="Proteomes" id="UP000293142"/>
    </source>
</evidence>
<dbReference type="GO" id="GO:0046657">
    <property type="term" value="P:folic acid catabolic process"/>
    <property type="evidence" value="ECO:0007669"/>
    <property type="project" value="TreeGrafter"/>
</dbReference>